<dbReference type="HOGENOM" id="CLU_029425_5_5_6"/>
<proteinExistence type="predicted"/>
<dbReference type="EMBL" id="CP001798">
    <property type="protein sequence ID" value="ADE15342.1"/>
    <property type="molecule type" value="Genomic_DNA"/>
</dbReference>
<dbReference type="AlphaFoldDB" id="D5BUZ2"/>
<dbReference type="eggNOG" id="COG0739">
    <property type="taxonomic scope" value="Bacteria"/>
</dbReference>
<dbReference type="Proteomes" id="UP000001844">
    <property type="component" value="Chromosome"/>
</dbReference>
<sequence length="285" mass="31463">MEQVSGRFVHGLIGLLGFGWLLLSPGWAAELALEFHGPLQQGSLVIGQTEPGVEVFLDGRQLRISEDGLFLMGFGRDAKPEATLKLVFPDGAHEVRELEIAQRQYQIQRIEGLPPRKVTPRTEDLVRIRKEAALVRKARKRDDPRTDFLSGFIWPVQGAISGVYGSQRILNGQPRRPHYGIDIAAPTGTPVRAPSDGFVTLVHPDMFFSGGTLILDHGHGLSSAFLHLRRILVKEGERVTQGEIIAEVGATGRVTGAHLDWRINLFQTRLDPQLLVAPMPTAARE</sequence>
<dbReference type="InterPro" id="IPR011055">
    <property type="entry name" value="Dup_hybrid_motif"/>
</dbReference>
<dbReference type="STRING" id="472759.Nhal_2251"/>
<organism evidence="2 3">
    <name type="scientific">Nitrosococcus halophilus (strain Nc4)</name>
    <dbReference type="NCBI Taxonomy" id="472759"/>
    <lineage>
        <taxon>Bacteria</taxon>
        <taxon>Pseudomonadati</taxon>
        <taxon>Pseudomonadota</taxon>
        <taxon>Gammaproteobacteria</taxon>
        <taxon>Chromatiales</taxon>
        <taxon>Chromatiaceae</taxon>
        <taxon>Nitrosococcus</taxon>
    </lineage>
</organism>
<evidence type="ECO:0000259" key="1">
    <source>
        <dbReference type="Pfam" id="PF01551"/>
    </source>
</evidence>
<feature type="domain" description="M23ase beta-sheet core" evidence="1">
    <location>
        <begin position="177"/>
        <end position="272"/>
    </location>
</feature>
<reference evidence="3" key="1">
    <citation type="submission" date="2010-04" db="EMBL/GenBank/DDBJ databases">
        <title>Complete genome sequence of Nitrosococcus halophilus Nc4, a salt-adapted, aerobic obligate ammonia-oxidizing sulfur purple bacterium.</title>
        <authorList>
            <consortium name="US DOE Joint Genome Institute"/>
            <person name="Campbell M.A."/>
            <person name="Malfatti S.A."/>
            <person name="Chain P.S.G."/>
            <person name="Heidelberg J.F."/>
            <person name="Ward B.B."/>
            <person name="Klotz M.G."/>
        </authorList>
    </citation>
    <scope>NUCLEOTIDE SEQUENCE [LARGE SCALE GENOMIC DNA]</scope>
    <source>
        <strain evidence="3">Nc4</strain>
    </source>
</reference>
<name>D5BUZ2_NITHN</name>
<dbReference type="InterPro" id="IPR050570">
    <property type="entry name" value="Cell_wall_metabolism_enzyme"/>
</dbReference>
<dbReference type="InterPro" id="IPR016047">
    <property type="entry name" value="M23ase_b-sheet_dom"/>
</dbReference>
<protein>
    <submittedName>
        <fullName evidence="2">Peptidase M23</fullName>
    </submittedName>
</protein>
<dbReference type="PANTHER" id="PTHR21666:SF285">
    <property type="entry name" value="M23 FAMILY METALLOPEPTIDASE"/>
    <property type="match status" value="1"/>
</dbReference>
<keyword evidence="3" id="KW-1185">Reference proteome</keyword>
<evidence type="ECO:0000313" key="3">
    <source>
        <dbReference type="Proteomes" id="UP000001844"/>
    </source>
</evidence>
<dbReference type="SUPFAM" id="SSF51261">
    <property type="entry name" value="Duplicated hybrid motif"/>
    <property type="match status" value="1"/>
</dbReference>
<dbReference type="CDD" id="cd12797">
    <property type="entry name" value="M23_peptidase"/>
    <property type="match status" value="1"/>
</dbReference>
<evidence type="ECO:0000313" key="2">
    <source>
        <dbReference type="EMBL" id="ADE15342.1"/>
    </source>
</evidence>
<dbReference type="FunFam" id="2.70.70.10:FF:000019">
    <property type="entry name" value="M23 family peptidase"/>
    <property type="match status" value="1"/>
</dbReference>
<gene>
    <name evidence="2" type="ordered locus">Nhal_2251</name>
</gene>
<dbReference type="KEGG" id="nhl:Nhal_2251"/>
<dbReference type="GO" id="GO:0004222">
    <property type="term" value="F:metalloendopeptidase activity"/>
    <property type="evidence" value="ECO:0007669"/>
    <property type="project" value="TreeGrafter"/>
</dbReference>
<dbReference type="Gene3D" id="2.70.70.10">
    <property type="entry name" value="Glucose Permease (Domain IIA)"/>
    <property type="match status" value="1"/>
</dbReference>
<accession>D5BUZ2</accession>
<dbReference type="RefSeq" id="WP_013033205.1">
    <property type="nucleotide sequence ID" value="NC_013960.1"/>
</dbReference>
<dbReference type="PANTHER" id="PTHR21666">
    <property type="entry name" value="PEPTIDASE-RELATED"/>
    <property type="match status" value="1"/>
</dbReference>
<dbReference type="Pfam" id="PF01551">
    <property type="entry name" value="Peptidase_M23"/>
    <property type="match status" value="1"/>
</dbReference>